<reference evidence="3 4" key="1">
    <citation type="journal article" date="2019" name="Int. J. Syst. Evol. Microbiol.">
        <title>The Global Catalogue of Microorganisms (GCM) 10K type strain sequencing project: providing services to taxonomists for standard genome sequencing and annotation.</title>
        <authorList>
            <consortium name="The Broad Institute Genomics Platform"/>
            <consortium name="The Broad Institute Genome Sequencing Center for Infectious Disease"/>
            <person name="Wu L."/>
            <person name="Ma J."/>
        </authorList>
    </citation>
    <scope>NUCLEOTIDE SEQUENCE [LARGE SCALE GENOMIC DNA]</scope>
    <source>
        <strain evidence="3 4">CGMCC 1.12689</strain>
    </source>
</reference>
<protein>
    <recommendedName>
        <fullName evidence="2">DUF8159 domain-containing protein</fullName>
    </recommendedName>
</protein>
<feature type="region of interest" description="Disordered" evidence="1">
    <location>
        <begin position="113"/>
        <end position="160"/>
    </location>
</feature>
<evidence type="ECO:0000259" key="2">
    <source>
        <dbReference type="Pfam" id="PF26490"/>
    </source>
</evidence>
<keyword evidence="4" id="KW-1185">Reference proteome</keyword>
<evidence type="ECO:0000256" key="1">
    <source>
        <dbReference type="SAM" id="MobiDB-lite"/>
    </source>
</evidence>
<comment type="caution">
    <text evidence="3">The sequence shown here is derived from an EMBL/GenBank/DDBJ whole genome shotgun (WGS) entry which is preliminary data.</text>
</comment>
<sequence length="160" mass="17560">MTGDERTSDVESALRSYGVNVERIDGADPLELTYMTAFPGREVHHGEIGRVLNALIHRAEADAWDPVAVDATVVRSPGDVLGTWRAEAAWFDALSAYEISETEFSTRVLETLTHAPDDPGDADRDVGDTDNEIEGVDRETDNTTENARHEPAETEHGEQP</sequence>
<dbReference type="Pfam" id="PF26490">
    <property type="entry name" value="DUF8159"/>
    <property type="match status" value="1"/>
</dbReference>
<feature type="compositionally biased region" description="Basic and acidic residues" evidence="1">
    <location>
        <begin position="135"/>
        <end position="160"/>
    </location>
</feature>
<name>A0ABD6BX72_9EURY</name>
<dbReference type="EMBL" id="JBHUDB010000001">
    <property type="protein sequence ID" value="MFD1569285.1"/>
    <property type="molecule type" value="Genomic_DNA"/>
</dbReference>
<feature type="domain" description="DUF8159" evidence="2">
    <location>
        <begin position="1"/>
        <end position="116"/>
    </location>
</feature>
<proteinExistence type="predicted"/>
<accession>A0ABD6BX72</accession>
<feature type="compositionally biased region" description="Basic and acidic residues" evidence="1">
    <location>
        <begin position="115"/>
        <end position="127"/>
    </location>
</feature>
<evidence type="ECO:0000313" key="3">
    <source>
        <dbReference type="EMBL" id="MFD1569285.1"/>
    </source>
</evidence>
<dbReference type="InterPro" id="IPR058473">
    <property type="entry name" value="DUF8159"/>
</dbReference>
<gene>
    <name evidence="3" type="ORF">ACFR9T_01545</name>
</gene>
<dbReference type="Proteomes" id="UP001597185">
    <property type="component" value="Unassembled WGS sequence"/>
</dbReference>
<dbReference type="AlphaFoldDB" id="A0ABD6BX72"/>
<organism evidence="3 4">
    <name type="scientific">Halorubrum laminariae</name>
    <dbReference type="NCBI Taxonomy" id="1433523"/>
    <lineage>
        <taxon>Archaea</taxon>
        <taxon>Methanobacteriati</taxon>
        <taxon>Methanobacteriota</taxon>
        <taxon>Stenosarchaea group</taxon>
        <taxon>Halobacteria</taxon>
        <taxon>Halobacteriales</taxon>
        <taxon>Haloferacaceae</taxon>
        <taxon>Halorubrum</taxon>
    </lineage>
</organism>
<evidence type="ECO:0000313" key="4">
    <source>
        <dbReference type="Proteomes" id="UP001597185"/>
    </source>
</evidence>
<dbReference type="RefSeq" id="WP_256417123.1">
    <property type="nucleotide sequence ID" value="NZ_JANHDL010000002.1"/>
</dbReference>